<feature type="domain" description="Small-subunit processome Utp12" evidence="6">
    <location>
        <begin position="751"/>
        <end position="856"/>
    </location>
</feature>
<dbReference type="InterPro" id="IPR019775">
    <property type="entry name" value="WD40_repeat_CS"/>
</dbReference>
<comment type="similarity">
    <text evidence="1">Belongs to the WD repeat PWP2 family.</text>
</comment>
<dbReference type="RefSeq" id="XP_040686645.1">
    <property type="nucleotide sequence ID" value="XM_040833361.1"/>
</dbReference>
<dbReference type="InterPro" id="IPR007148">
    <property type="entry name" value="SSU_processome_Utp12"/>
</dbReference>
<dbReference type="FunFam" id="2.130.10.10:FF:000470">
    <property type="entry name" value="Periodic tryptophan protein 2 homolog"/>
    <property type="match status" value="1"/>
</dbReference>
<dbReference type="PROSITE" id="PS50294">
    <property type="entry name" value="WD_REPEATS_REGION"/>
    <property type="match status" value="4"/>
</dbReference>
<dbReference type="VEuPathDB" id="FungiDB:ASPWEDRAFT_30089"/>
<dbReference type="Pfam" id="PF04003">
    <property type="entry name" value="Utp12"/>
    <property type="match status" value="1"/>
</dbReference>
<keyword evidence="3" id="KW-0677">Repeat</keyword>
<organism evidence="7 8">
    <name type="scientific">Aspergillus wentii DTO 134E9</name>
    <dbReference type="NCBI Taxonomy" id="1073089"/>
    <lineage>
        <taxon>Eukaryota</taxon>
        <taxon>Fungi</taxon>
        <taxon>Dikarya</taxon>
        <taxon>Ascomycota</taxon>
        <taxon>Pezizomycotina</taxon>
        <taxon>Eurotiomycetes</taxon>
        <taxon>Eurotiomycetidae</taxon>
        <taxon>Eurotiales</taxon>
        <taxon>Aspergillaceae</taxon>
        <taxon>Aspergillus</taxon>
        <taxon>Aspergillus subgen. Cremei</taxon>
    </lineage>
</organism>
<dbReference type="InterPro" id="IPR036322">
    <property type="entry name" value="WD40_repeat_dom_sf"/>
</dbReference>
<dbReference type="PANTHER" id="PTHR19858">
    <property type="entry name" value="WD40 REPEAT PROTEIN"/>
    <property type="match status" value="1"/>
</dbReference>
<feature type="repeat" description="WD" evidence="4">
    <location>
        <begin position="376"/>
        <end position="417"/>
    </location>
</feature>
<dbReference type="AlphaFoldDB" id="A0A1L9RDK2"/>
<dbReference type="FunFam" id="2.130.10.10:FF:001680">
    <property type="entry name" value="Small nucleolar ribonucleoprotein complex subunit (Pwp2), putative"/>
    <property type="match status" value="1"/>
</dbReference>
<dbReference type="InterPro" id="IPR001680">
    <property type="entry name" value="WD40_rpt"/>
</dbReference>
<evidence type="ECO:0000313" key="8">
    <source>
        <dbReference type="Proteomes" id="UP000184383"/>
    </source>
</evidence>
<dbReference type="PANTHER" id="PTHR19858:SF0">
    <property type="entry name" value="PERIODIC TRYPTOPHAN PROTEIN 2 HOMOLOG"/>
    <property type="match status" value="1"/>
</dbReference>
<reference evidence="8" key="1">
    <citation type="journal article" date="2017" name="Genome Biol.">
        <title>Comparative genomics reveals high biological diversity and specific adaptations in the industrially and medically important fungal genus Aspergillus.</title>
        <authorList>
            <person name="de Vries R.P."/>
            <person name="Riley R."/>
            <person name="Wiebenga A."/>
            <person name="Aguilar-Osorio G."/>
            <person name="Amillis S."/>
            <person name="Uchima C.A."/>
            <person name="Anderluh G."/>
            <person name="Asadollahi M."/>
            <person name="Askin M."/>
            <person name="Barry K."/>
            <person name="Battaglia E."/>
            <person name="Bayram O."/>
            <person name="Benocci T."/>
            <person name="Braus-Stromeyer S.A."/>
            <person name="Caldana C."/>
            <person name="Canovas D."/>
            <person name="Cerqueira G.C."/>
            <person name="Chen F."/>
            <person name="Chen W."/>
            <person name="Choi C."/>
            <person name="Clum A."/>
            <person name="Dos Santos R.A."/>
            <person name="Damasio A.R."/>
            <person name="Diallinas G."/>
            <person name="Emri T."/>
            <person name="Fekete E."/>
            <person name="Flipphi M."/>
            <person name="Freyberg S."/>
            <person name="Gallo A."/>
            <person name="Gournas C."/>
            <person name="Habgood R."/>
            <person name="Hainaut M."/>
            <person name="Harispe M.L."/>
            <person name="Henrissat B."/>
            <person name="Hilden K.S."/>
            <person name="Hope R."/>
            <person name="Hossain A."/>
            <person name="Karabika E."/>
            <person name="Karaffa L."/>
            <person name="Karanyi Z."/>
            <person name="Krasevec N."/>
            <person name="Kuo A."/>
            <person name="Kusch H."/>
            <person name="LaButti K."/>
            <person name="Lagendijk E.L."/>
            <person name="Lapidus A."/>
            <person name="Levasseur A."/>
            <person name="Lindquist E."/>
            <person name="Lipzen A."/>
            <person name="Logrieco A.F."/>
            <person name="MacCabe A."/>
            <person name="Maekelae M.R."/>
            <person name="Malavazi I."/>
            <person name="Melin P."/>
            <person name="Meyer V."/>
            <person name="Mielnichuk N."/>
            <person name="Miskei M."/>
            <person name="Molnar A.P."/>
            <person name="Mule G."/>
            <person name="Ngan C.Y."/>
            <person name="Orejas M."/>
            <person name="Orosz E."/>
            <person name="Ouedraogo J.P."/>
            <person name="Overkamp K.M."/>
            <person name="Park H.-S."/>
            <person name="Perrone G."/>
            <person name="Piumi F."/>
            <person name="Punt P.J."/>
            <person name="Ram A.F."/>
            <person name="Ramon A."/>
            <person name="Rauscher S."/>
            <person name="Record E."/>
            <person name="Riano-Pachon D.M."/>
            <person name="Robert V."/>
            <person name="Roehrig J."/>
            <person name="Ruller R."/>
            <person name="Salamov A."/>
            <person name="Salih N.S."/>
            <person name="Samson R.A."/>
            <person name="Sandor E."/>
            <person name="Sanguinetti M."/>
            <person name="Schuetze T."/>
            <person name="Sepcic K."/>
            <person name="Shelest E."/>
            <person name="Sherlock G."/>
            <person name="Sophianopoulou V."/>
            <person name="Squina F.M."/>
            <person name="Sun H."/>
            <person name="Susca A."/>
            <person name="Todd R.B."/>
            <person name="Tsang A."/>
            <person name="Unkles S.E."/>
            <person name="van de Wiele N."/>
            <person name="van Rossen-Uffink D."/>
            <person name="Oliveira J.V."/>
            <person name="Vesth T.C."/>
            <person name="Visser J."/>
            <person name="Yu J.-H."/>
            <person name="Zhou M."/>
            <person name="Andersen M.R."/>
            <person name="Archer D.B."/>
            <person name="Baker S.E."/>
            <person name="Benoit I."/>
            <person name="Brakhage A.A."/>
            <person name="Braus G.H."/>
            <person name="Fischer R."/>
            <person name="Frisvad J.C."/>
            <person name="Goldman G.H."/>
            <person name="Houbraken J."/>
            <person name="Oakley B."/>
            <person name="Pocsi I."/>
            <person name="Scazzocchio C."/>
            <person name="Seiboth B."/>
            <person name="vanKuyk P.A."/>
            <person name="Wortman J."/>
            <person name="Dyer P.S."/>
            <person name="Grigoriev I.V."/>
        </authorList>
    </citation>
    <scope>NUCLEOTIDE SEQUENCE [LARGE SCALE GENOMIC DNA]</scope>
    <source>
        <strain evidence="8">DTO 134E9</strain>
    </source>
</reference>
<dbReference type="Proteomes" id="UP000184383">
    <property type="component" value="Unassembled WGS sequence"/>
</dbReference>
<dbReference type="SUPFAM" id="SSF50978">
    <property type="entry name" value="WD40 repeat-like"/>
    <property type="match status" value="3"/>
</dbReference>
<dbReference type="GO" id="GO:0000028">
    <property type="term" value="P:ribosomal small subunit assembly"/>
    <property type="evidence" value="ECO:0007669"/>
    <property type="project" value="TreeGrafter"/>
</dbReference>
<dbReference type="GO" id="GO:0000462">
    <property type="term" value="P:maturation of SSU-rRNA from tricistronic rRNA transcript (SSU-rRNA, 5.8S rRNA, LSU-rRNA)"/>
    <property type="evidence" value="ECO:0007669"/>
    <property type="project" value="TreeGrafter"/>
</dbReference>
<dbReference type="EMBL" id="KV878214">
    <property type="protein sequence ID" value="OJJ32968.1"/>
    <property type="molecule type" value="Genomic_DNA"/>
</dbReference>
<dbReference type="InterPro" id="IPR015943">
    <property type="entry name" value="WD40/YVTN_repeat-like_dom_sf"/>
</dbReference>
<dbReference type="PROSITE" id="PS00678">
    <property type="entry name" value="WD_REPEATS_1"/>
    <property type="match status" value="2"/>
</dbReference>
<dbReference type="FunFam" id="2.130.10.10:FF:000219">
    <property type="entry name" value="Periodic tryptophan protein 2"/>
    <property type="match status" value="1"/>
</dbReference>
<proteinExistence type="inferred from homology"/>
<dbReference type="Gene3D" id="2.130.10.10">
    <property type="entry name" value="YVTN repeat-like/Quinoprotein amine dehydrogenase"/>
    <property type="match status" value="4"/>
</dbReference>
<sequence length="903" mass="99766">MKTDFKFSNLLGTVYRKGNLLFTPDGTCLLSPVGNQVSVFDLVHNTSYTLPFAHRTNIDRLDLSPKGNLLLSVDENGRAILTNFHRRIAIHHFSFKGRVSALTFSPSGRHFAVGVGRRLQIWRTPSTPGTETNGEIEFAPFVLHRDLAGHFDNIQHIEWSSDSRFILTASKDLTARVWSLDPEEGFEPTTLAGHRQGVKAAFFSGDQESIYTVSQDGALFRWEYVTKKDPDTMEDIADARWRIVKKDYFMQNDAKVNCTAFHPSSNLLVVGFSNGLFGLYDLPEFNMIHQLSVSQSTIDNVTINKSGEWLAFGSSKHGQLLVWEWQSESYILKQQGHLDSMNSLVYSPDGQKIVTAADDGKVKIWDVKSGFCIVTFTEHTSGVTACEFAKKGNVLFTASLDGSVRAWDLIRYRNFRTFTAPSRLSFSSLAVDPSGEVICAGSPDSFDIHIWSVQTGQLLDQLSGHEGPVSTMAFAADGNHLVSGSWDHTVRIWSIFGRSQTSEPLQLMSDVLSVAFRADGKQVAASTLDGQLSFWSVEDAVQQSGIDGRRDVSGGRKVSDRRTAANSAGTKSFNRITYSADGSCILAGGNSKYICLYDVKTGSLVKKFTVSVNTSIDGTQEILNSRDMTEAGPRGLIDETGEASDLEDRIDRTLPGAKRGDAGSRTTRPEVRVTSVDFSPTGRAFCAASTEGLLIYSLDTEFVFDPFDLDIDITPSTILETLEGARKASKAVTTDSDDSFLKALIMAFRLNESKLIRVVYEGIPPSDIPHVVRSVPTVYLPRLLRFVAHAAEETPHLEFNLRWIESLLSSHGRYFKDNAGTFATELRAVQRALDDIRENLKKLTERNFYDLQFLLSKPVLAGKKNSGAMKAIDNANLEAANGDDENMADADEEEGEGEWIGLE</sequence>
<evidence type="ECO:0000259" key="6">
    <source>
        <dbReference type="Pfam" id="PF04003"/>
    </source>
</evidence>
<gene>
    <name evidence="7" type="ORF">ASPWEDRAFT_30089</name>
</gene>
<name>A0A1L9RDK2_ASPWE</name>
<dbReference type="InterPro" id="IPR027145">
    <property type="entry name" value="PWP2"/>
</dbReference>
<dbReference type="InterPro" id="IPR020472">
    <property type="entry name" value="WD40_PAC1"/>
</dbReference>
<dbReference type="STRING" id="1073089.A0A1L9RDK2"/>
<feature type="repeat" description="WD" evidence="4">
    <location>
        <begin position="334"/>
        <end position="375"/>
    </location>
</feature>
<dbReference type="GO" id="GO:0034388">
    <property type="term" value="C:Pwp2p-containing subcomplex of 90S preribosome"/>
    <property type="evidence" value="ECO:0007669"/>
    <property type="project" value="TreeGrafter"/>
</dbReference>
<dbReference type="PRINTS" id="PR00320">
    <property type="entry name" value="GPROTEINBRPT"/>
</dbReference>
<dbReference type="OrthoDB" id="3142434at2759"/>
<evidence type="ECO:0000256" key="3">
    <source>
        <dbReference type="ARBA" id="ARBA00022737"/>
    </source>
</evidence>
<keyword evidence="8" id="KW-1185">Reference proteome</keyword>
<feature type="region of interest" description="Disordered" evidence="5">
    <location>
        <begin position="880"/>
        <end position="903"/>
    </location>
</feature>
<evidence type="ECO:0000256" key="1">
    <source>
        <dbReference type="ARBA" id="ARBA00010226"/>
    </source>
</evidence>
<dbReference type="GO" id="GO:0032040">
    <property type="term" value="C:small-subunit processome"/>
    <property type="evidence" value="ECO:0007669"/>
    <property type="project" value="TreeGrafter"/>
</dbReference>
<evidence type="ECO:0000256" key="2">
    <source>
        <dbReference type="ARBA" id="ARBA00022574"/>
    </source>
</evidence>
<dbReference type="PROSITE" id="PS50082">
    <property type="entry name" value="WD_REPEATS_2"/>
    <property type="match status" value="5"/>
</dbReference>
<dbReference type="GeneID" id="63749209"/>
<protein>
    <recommendedName>
        <fullName evidence="6">Small-subunit processome Utp12 domain-containing protein</fullName>
    </recommendedName>
</protein>
<feature type="repeat" description="WD" evidence="4">
    <location>
        <begin position="191"/>
        <end position="232"/>
    </location>
</feature>
<accession>A0A1L9RDK2</accession>
<evidence type="ECO:0000256" key="5">
    <source>
        <dbReference type="SAM" id="MobiDB-lite"/>
    </source>
</evidence>
<evidence type="ECO:0000256" key="4">
    <source>
        <dbReference type="PROSITE-ProRule" id="PRU00221"/>
    </source>
</evidence>
<dbReference type="SMART" id="SM00320">
    <property type="entry name" value="WD40"/>
    <property type="match status" value="13"/>
</dbReference>
<feature type="repeat" description="WD" evidence="4">
    <location>
        <begin position="147"/>
        <end position="181"/>
    </location>
</feature>
<feature type="repeat" description="WD" evidence="4">
    <location>
        <begin position="462"/>
        <end position="495"/>
    </location>
</feature>
<dbReference type="Pfam" id="PF00400">
    <property type="entry name" value="WD40"/>
    <property type="match status" value="5"/>
</dbReference>
<keyword evidence="2 4" id="KW-0853">WD repeat</keyword>
<feature type="compositionally biased region" description="Acidic residues" evidence="5">
    <location>
        <begin position="881"/>
        <end position="897"/>
    </location>
</feature>
<dbReference type="CDD" id="cd00200">
    <property type="entry name" value="WD40"/>
    <property type="match status" value="1"/>
</dbReference>
<evidence type="ECO:0000313" key="7">
    <source>
        <dbReference type="EMBL" id="OJJ32968.1"/>
    </source>
</evidence>